<reference evidence="7" key="1">
    <citation type="submission" date="2023-07" db="EMBL/GenBank/DDBJ databases">
        <authorList>
            <person name="Stuckert A."/>
        </authorList>
    </citation>
    <scope>NUCLEOTIDE SEQUENCE</scope>
</reference>
<comment type="caution">
    <text evidence="7">The sequence shown here is derived from an EMBL/GenBank/DDBJ whole genome shotgun (WGS) entry which is preliminary data.</text>
</comment>
<feature type="domain" description="Deltex C-terminal" evidence="6">
    <location>
        <begin position="2"/>
        <end position="94"/>
    </location>
</feature>
<proteinExistence type="inferred from homology"/>
<evidence type="ECO:0000256" key="3">
    <source>
        <dbReference type="ARBA" id="ARBA00022679"/>
    </source>
</evidence>
<protein>
    <recommendedName>
        <fullName evidence="5">E3 ubiquitin-protein ligase</fullName>
        <ecNumber evidence="5">2.3.2.27</ecNumber>
    </recommendedName>
</protein>
<evidence type="ECO:0000313" key="7">
    <source>
        <dbReference type="EMBL" id="CAJ0966028.1"/>
    </source>
</evidence>
<organism evidence="7 8">
    <name type="scientific">Ranitomeya imitator</name>
    <name type="common">mimic poison frog</name>
    <dbReference type="NCBI Taxonomy" id="111125"/>
    <lineage>
        <taxon>Eukaryota</taxon>
        <taxon>Metazoa</taxon>
        <taxon>Chordata</taxon>
        <taxon>Craniata</taxon>
        <taxon>Vertebrata</taxon>
        <taxon>Euteleostomi</taxon>
        <taxon>Amphibia</taxon>
        <taxon>Batrachia</taxon>
        <taxon>Anura</taxon>
        <taxon>Neobatrachia</taxon>
        <taxon>Hyloidea</taxon>
        <taxon>Dendrobatidae</taxon>
        <taxon>Dendrobatinae</taxon>
        <taxon>Ranitomeya</taxon>
    </lineage>
</organism>
<keyword evidence="8" id="KW-1185">Reference proteome</keyword>
<comment type="pathway">
    <text evidence="2 5">Protein modification; protein ubiquitination.</text>
</comment>
<evidence type="ECO:0000256" key="4">
    <source>
        <dbReference type="ARBA" id="ARBA00022723"/>
    </source>
</evidence>
<dbReference type="Proteomes" id="UP001176940">
    <property type="component" value="Unassembled WGS sequence"/>
</dbReference>
<comment type="subcellular location">
    <subcellularLocation>
        <location evidence="5">Cytoplasm</location>
    </subcellularLocation>
</comment>
<dbReference type="Gene3D" id="3.30.390.130">
    <property type="match status" value="1"/>
</dbReference>
<dbReference type="EMBL" id="CAUEEQ010071384">
    <property type="protein sequence ID" value="CAJ0966028.1"/>
    <property type="molecule type" value="Genomic_DNA"/>
</dbReference>
<feature type="non-terminal residue" evidence="7">
    <location>
        <position position="1"/>
    </location>
</feature>
<gene>
    <name evidence="7" type="ORF">RIMI_LOCUS20859411</name>
</gene>
<comment type="catalytic activity">
    <reaction evidence="1 5">
        <text>S-ubiquitinyl-[E2 ubiquitin-conjugating enzyme]-L-cysteine + [acceptor protein]-L-lysine = [E2 ubiquitin-conjugating enzyme]-L-cysteine + N(6)-ubiquitinyl-[acceptor protein]-L-lysine.</text>
        <dbReference type="EC" id="2.3.2.27"/>
    </reaction>
</comment>
<evidence type="ECO:0000313" key="8">
    <source>
        <dbReference type="Proteomes" id="UP001176940"/>
    </source>
</evidence>
<accession>A0ABN9MK09</accession>
<dbReference type="EC" id="2.3.2.27" evidence="5"/>
<keyword evidence="5" id="KW-0862">Zinc</keyword>
<dbReference type="PANTHER" id="PTHR12622">
    <property type="entry name" value="DELTEX-RELATED"/>
    <property type="match status" value="1"/>
</dbReference>
<dbReference type="InterPro" id="IPR039396">
    <property type="entry name" value="Deltex_C"/>
</dbReference>
<dbReference type="Pfam" id="PF18102">
    <property type="entry name" value="DTC"/>
    <property type="match status" value="1"/>
</dbReference>
<evidence type="ECO:0000256" key="2">
    <source>
        <dbReference type="ARBA" id="ARBA00004906"/>
    </source>
</evidence>
<dbReference type="InterPro" id="IPR039399">
    <property type="entry name" value="Deltex_C_sf"/>
</dbReference>
<evidence type="ECO:0000256" key="1">
    <source>
        <dbReference type="ARBA" id="ARBA00000900"/>
    </source>
</evidence>
<name>A0ABN9MK09_9NEOB</name>
<dbReference type="InterPro" id="IPR039398">
    <property type="entry name" value="Deltex_fam"/>
</dbReference>
<comment type="similarity">
    <text evidence="5">Belongs to the Deltex family.</text>
</comment>
<sequence length="97" mass="10833">SEHPNPGVRYPGTTRVAYLPDCPEGNKVLTLFKKAFDQRLTFTIGTSMTTGRPNVITWNDIHHKTNCTGGPQLFGYPDPTYLLRVQEELRAKGITAD</sequence>
<evidence type="ECO:0000256" key="5">
    <source>
        <dbReference type="RuleBase" id="RU367105"/>
    </source>
</evidence>
<keyword evidence="4 5" id="KW-0479">Metal-binding</keyword>
<keyword evidence="5" id="KW-0963">Cytoplasm</keyword>
<evidence type="ECO:0000259" key="6">
    <source>
        <dbReference type="Pfam" id="PF18102"/>
    </source>
</evidence>
<dbReference type="CDD" id="cd09633">
    <property type="entry name" value="Deltex_C"/>
    <property type="match status" value="1"/>
</dbReference>
<keyword evidence="5" id="KW-0863">Zinc-finger</keyword>
<keyword evidence="3 5" id="KW-0808">Transferase</keyword>